<feature type="compositionally biased region" description="Low complexity" evidence="15">
    <location>
        <begin position="14"/>
        <end position="41"/>
    </location>
</feature>
<dbReference type="EMBL" id="VZTO01019052">
    <property type="protein sequence ID" value="NXT26119.1"/>
    <property type="molecule type" value="Genomic_DNA"/>
</dbReference>
<comment type="subcellular location">
    <subcellularLocation>
        <location evidence="1">Cell membrane</location>
        <topology evidence="1">Single-pass type I membrane protein</topology>
    </subcellularLocation>
    <subcellularLocation>
        <location evidence="12">Cytolytic granule membrane</location>
        <topology evidence="12">Single-pass type I membrane protein</topology>
    </subcellularLocation>
    <subcellularLocation>
        <location evidence="11">Late endosome membrane</location>
        <topology evidence="11">Single-pass type I membrane protein</topology>
    </subcellularLocation>
    <subcellularLocation>
        <location evidence="14">Lysosome membrane</location>
        <topology evidence="14">Single-pass type I membrane protein</topology>
    </subcellularLocation>
</comment>
<feature type="domain" description="Lysosome-associated membrane glycoprotein 2-like luminal" evidence="17">
    <location>
        <begin position="40"/>
        <end position="187"/>
    </location>
</feature>
<dbReference type="InterPro" id="IPR048528">
    <property type="entry name" value="Lamp2-like_luminal"/>
</dbReference>
<evidence type="ECO:0000256" key="12">
    <source>
        <dbReference type="ARBA" id="ARBA00060404"/>
    </source>
</evidence>
<keyword evidence="2" id="KW-1003">Cell membrane</keyword>
<evidence type="ECO:0000256" key="9">
    <source>
        <dbReference type="ARBA" id="ARBA00023180"/>
    </source>
</evidence>
<organism evidence="19 20">
    <name type="scientific">Syrrhaptes paradoxus</name>
    <name type="common">Pallas's sandgrouse</name>
    <dbReference type="NCBI Taxonomy" id="302527"/>
    <lineage>
        <taxon>Eukaryota</taxon>
        <taxon>Metazoa</taxon>
        <taxon>Chordata</taxon>
        <taxon>Craniata</taxon>
        <taxon>Vertebrata</taxon>
        <taxon>Euteleostomi</taxon>
        <taxon>Archelosauria</taxon>
        <taxon>Archosauria</taxon>
        <taxon>Dinosauria</taxon>
        <taxon>Saurischia</taxon>
        <taxon>Theropoda</taxon>
        <taxon>Coelurosauria</taxon>
        <taxon>Aves</taxon>
        <taxon>Neognathae</taxon>
        <taxon>Neoaves</taxon>
        <taxon>Columbimorphae</taxon>
        <taxon>Pterocliformes</taxon>
        <taxon>Pteroclidae</taxon>
        <taxon>Syrrhaptes</taxon>
    </lineage>
</organism>
<proteinExistence type="inferred from homology"/>
<evidence type="ECO:0000256" key="6">
    <source>
        <dbReference type="ARBA" id="ARBA00022989"/>
    </source>
</evidence>
<keyword evidence="4" id="KW-0732">Signal</keyword>
<feature type="disulfide bond" evidence="14">
    <location>
        <begin position="161"/>
        <end position="198"/>
    </location>
</feature>
<dbReference type="Gene3D" id="2.40.160.110">
    <property type="match status" value="1"/>
</dbReference>
<evidence type="ECO:0000256" key="2">
    <source>
        <dbReference type="ARBA" id="ARBA00022475"/>
    </source>
</evidence>
<dbReference type="GO" id="GO:0005886">
    <property type="term" value="C:plasma membrane"/>
    <property type="evidence" value="ECO:0007669"/>
    <property type="project" value="UniProtKB-SubCell"/>
</dbReference>
<dbReference type="Pfam" id="PF21222">
    <property type="entry name" value="Lamp2_2nd"/>
    <property type="match status" value="1"/>
</dbReference>
<comment type="caution">
    <text evidence="14">Lacks conserved residue(s) required for the propagation of feature annotation.</text>
</comment>
<keyword evidence="3 14" id="KW-0812">Transmembrane</keyword>
<sequence>ETECAEDMVSTTAVVPTTPKQTTSQVPTTSPAPTASPSNPAVGKYNVTGPNGTCVLAYMGLQLNITYPKKDKKMGLDLLNFIPHNTTSSGTCGNTSAFLNLTFEKTRVSFHFALNTTTEKFFLQGVNVSTTLPSEAQEPKFEASNNSMSELRATVGNSYKCSAEENLRVTDKALVNVFNVQIQVFKIDGDKFGAVEECQLDENNMLIPIIVGAALAGLVLIVLIAYLIGRKRSHAGYQTI</sequence>
<feature type="transmembrane region" description="Helical" evidence="16">
    <location>
        <begin position="205"/>
        <end position="228"/>
    </location>
</feature>
<evidence type="ECO:0000256" key="5">
    <source>
        <dbReference type="ARBA" id="ARBA00022753"/>
    </source>
</evidence>
<feature type="non-terminal residue" evidence="19">
    <location>
        <position position="1"/>
    </location>
</feature>
<dbReference type="InterPro" id="IPR002000">
    <property type="entry name" value="Lysosome-assoc_membr_glycop"/>
</dbReference>
<evidence type="ECO:0000256" key="15">
    <source>
        <dbReference type="SAM" id="MobiDB-lite"/>
    </source>
</evidence>
<evidence type="ECO:0000313" key="19">
    <source>
        <dbReference type="EMBL" id="NXT26119.1"/>
    </source>
</evidence>
<keyword evidence="20" id="KW-1185">Reference proteome</keyword>
<name>A0A7L3B2P3_9AVES</name>
<evidence type="ECO:0000256" key="10">
    <source>
        <dbReference type="ARBA" id="ARBA00023228"/>
    </source>
</evidence>
<keyword evidence="5" id="KW-0967">Endosome</keyword>
<dbReference type="PROSITE" id="PS00311">
    <property type="entry name" value="LAMP_2"/>
    <property type="match status" value="1"/>
</dbReference>
<feature type="region of interest" description="Disordered" evidence="15">
    <location>
        <begin position="1"/>
        <end position="41"/>
    </location>
</feature>
<comment type="caution">
    <text evidence="19">The sequence shown here is derived from an EMBL/GenBank/DDBJ whole genome shotgun (WGS) entry which is preliminary data.</text>
</comment>
<keyword evidence="8 14" id="KW-1015">Disulfide bond</keyword>
<keyword evidence="9" id="KW-0325">Glycoprotein</keyword>
<dbReference type="GO" id="GO:0031902">
    <property type="term" value="C:late endosome membrane"/>
    <property type="evidence" value="ECO:0007669"/>
    <property type="project" value="TreeGrafter"/>
</dbReference>
<evidence type="ECO:0000256" key="3">
    <source>
        <dbReference type="ARBA" id="ARBA00022692"/>
    </source>
</evidence>
<feature type="non-terminal residue" evidence="19">
    <location>
        <position position="240"/>
    </location>
</feature>
<dbReference type="Pfam" id="PF01299">
    <property type="entry name" value="Lamp2-like_luminal"/>
    <property type="match status" value="1"/>
</dbReference>
<evidence type="ECO:0000256" key="16">
    <source>
        <dbReference type="SAM" id="Phobius"/>
    </source>
</evidence>
<evidence type="ECO:0000256" key="8">
    <source>
        <dbReference type="ARBA" id="ARBA00023157"/>
    </source>
</evidence>
<dbReference type="AlphaFoldDB" id="A0A7L3B2P3"/>
<protein>
    <recommendedName>
        <fullName evidence="13">Lysosome-associated membrane glycoprotein 1</fullName>
    </recommendedName>
</protein>
<dbReference type="PROSITE" id="PS00310">
    <property type="entry name" value="LAMP_1"/>
    <property type="match status" value="1"/>
</dbReference>
<evidence type="ECO:0000313" key="20">
    <source>
        <dbReference type="Proteomes" id="UP000536260"/>
    </source>
</evidence>
<dbReference type="InterPro" id="IPR018134">
    <property type="entry name" value="LAMP_CS"/>
</dbReference>
<evidence type="ECO:0000256" key="14">
    <source>
        <dbReference type="PROSITE-ProRule" id="PRU00740"/>
    </source>
</evidence>
<dbReference type="GO" id="GO:0005765">
    <property type="term" value="C:lysosomal membrane"/>
    <property type="evidence" value="ECO:0007669"/>
    <property type="project" value="UniProtKB-SubCell"/>
</dbReference>
<evidence type="ECO:0000259" key="18">
    <source>
        <dbReference type="Pfam" id="PF21222"/>
    </source>
</evidence>
<evidence type="ECO:0000256" key="4">
    <source>
        <dbReference type="ARBA" id="ARBA00022729"/>
    </source>
</evidence>
<evidence type="ECO:0000256" key="7">
    <source>
        <dbReference type="ARBA" id="ARBA00023136"/>
    </source>
</evidence>
<dbReference type="Proteomes" id="UP000536260">
    <property type="component" value="Unassembled WGS sequence"/>
</dbReference>
<evidence type="ECO:0000256" key="13">
    <source>
        <dbReference type="ARBA" id="ARBA00074383"/>
    </source>
</evidence>
<keyword evidence="6 16" id="KW-1133">Transmembrane helix</keyword>
<keyword evidence="7 14" id="KW-0472">Membrane</keyword>
<accession>A0A7L3B2P3</accession>
<dbReference type="CDD" id="cd12087">
    <property type="entry name" value="TM_EGFR-like"/>
    <property type="match status" value="1"/>
</dbReference>
<evidence type="ECO:0000259" key="17">
    <source>
        <dbReference type="Pfam" id="PF01299"/>
    </source>
</evidence>
<gene>
    <name evidence="19" type="primary">Lamp1</name>
    <name evidence="19" type="ORF">SYRPAR_R03884</name>
</gene>
<dbReference type="FunFam" id="2.40.160.110:FF:000001">
    <property type="entry name" value="lysosome-associated membrane glycoprotein 2 isoform X2"/>
    <property type="match status" value="1"/>
</dbReference>
<feature type="disulfide bond" evidence="14">
    <location>
        <begin position="54"/>
        <end position="92"/>
    </location>
</feature>
<evidence type="ECO:0000256" key="11">
    <source>
        <dbReference type="ARBA" id="ARBA00037817"/>
    </source>
</evidence>
<dbReference type="PROSITE" id="PS51407">
    <property type="entry name" value="LAMP_3"/>
    <property type="match status" value="1"/>
</dbReference>
<dbReference type="GO" id="GO:0072594">
    <property type="term" value="P:establishment of protein localization to organelle"/>
    <property type="evidence" value="ECO:0007669"/>
    <property type="project" value="TreeGrafter"/>
</dbReference>
<dbReference type="PANTHER" id="PTHR11506">
    <property type="entry name" value="LYSOSOME-ASSOCIATED MEMBRANE GLYCOPROTEIN"/>
    <property type="match status" value="1"/>
</dbReference>
<keyword evidence="10 14" id="KW-0458">Lysosome</keyword>
<comment type="similarity">
    <text evidence="14">Belongs to the LAMP family.</text>
</comment>
<reference evidence="19 20" key="1">
    <citation type="submission" date="2019-09" db="EMBL/GenBank/DDBJ databases">
        <title>Bird 10,000 Genomes (B10K) Project - Family phase.</title>
        <authorList>
            <person name="Zhang G."/>
        </authorList>
    </citation>
    <scope>NUCLEOTIDE SEQUENCE [LARGE SCALE GENOMIC DNA]</scope>
    <source>
        <strain evidence="19">B10K-DU-003-42</strain>
        <tissue evidence="19">Mixed tissue sample</tissue>
    </source>
</reference>
<feature type="domain" description="Lysosome-associated membrane glycoprotein 2-like transmembrane" evidence="18">
    <location>
        <begin position="207"/>
        <end position="238"/>
    </location>
</feature>
<dbReference type="PRINTS" id="PR00336">
    <property type="entry name" value="LYSASSOCTDMP"/>
</dbReference>
<evidence type="ECO:0000256" key="1">
    <source>
        <dbReference type="ARBA" id="ARBA00004251"/>
    </source>
</evidence>
<dbReference type="PANTHER" id="PTHR11506:SF27">
    <property type="entry name" value="LYSOSOME-ASSOCIATED MEMBRANE GLYCOPROTEIN 1"/>
    <property type="match status" value="1"/>
</dbReference>
<dbReference type="InterPro" id="IPR048524">
    <property type="entry name" value="Lamp2-like_TM"/>
</dbReference>